<feature type="domain" description="SLH" evidence="2">
    <location>
        <begin position="36"/>
        <end position="99"/>
    </location>
</feature>
<keyword evidence="4" id="KW-1185">Reference proteome</keyword>
<reference evidence="3" key="1">
    <citation type="submission" date="2022-01" db="EMBL/GenBank/DDBJ databases">
        <authorList>
            <person name="Criscuolo A."/>
        </authorList>
    </citation>
    <scope>NUCLEOTIDE SEQUENCE</scope>
    <source>
        <strain evidence="3">CIP111893</strain>
    </source>
</reference>
<organism evidence="3 4">
    <name type="scientific">Paenibacillus plantiphilus</name>
    <dbReference type="NCBI Taxonomy" id="2905650"/>
    <lineage>
        <taxon>Bacteria</taxon>
        <taxon>Bacillati</taxon>
        <taxon>Bacillota</taxon>
        <taxon>Bacilli</taxon>
        <taxon>Bacillales</taxon>
        <taxon>Paenibacillaceae</taxon>
        <taxon>Paenibacillus</taxon>
    </lineage>
</organism>
<dbReference type="InterPro" id="IPR001119">
    <property type="entry name" value="SLH_dom"/>
</dbReference>
<gene>
    <name evidence="3" type="ORF">PAECIP111893_00786</name>
</gene>
<dbReference type="InterPro" id="IPR051465">
    <property type="entry name" value="Cell_Envelope_Struct_Comp"/>
</dbReference>
<comment type="caution">
    <text evidence="3">The sequence shown here is derived from an EMBL/GenBank/DDBJ whole genome shotgun (WGS) entry which is preliminary data.</text>
</comment>
<evidence type="ECO:0000313" key="4">
    <source>
        <dbReference type="Proteomes" id="UP000838686"/>
    </source>
</evidence>
<evidence type="ECO:0000256" key="1">
    <source>
        <dbReference type="SAM" id="SignalP"/>
    </source>
</evidence>
<dbReference type="RefSeq" id="WP_236339083.1">
    <property type="nucleotide sequence ID" value="NZ_CAKMMF010000003.1"/>
</dbReference>
<dbReference type="PANTHER" id="PTHR43308:SF5">
    <property type="entry name" value="S-LAYER PROTEIN _ PEPTIDOGLYCAN ENDO-BETA-N-ACETYLGLUCOSAMINIDASE"/>
    <property type="match status" value="1"/>
</dbReference>
<feature type="chain" id="PRO_5045035753" description="SLH domain-containing protein" evidence="1">
    <location>
        <begin position="35"/>
        <end position="903"/>
    </location>
</feature>
<dbReference type="EMBL" id="CAKMMF010000003">
    <property type="protein sequence ID" value="CAH1195965.1"/>
    <property type="molecule type" value="Genomic_DNA"/>
</dbReference>
<sequence length="903" mass="96882">MPQQKKWFKLVSIMIVVSLLSSVFLFTASSPASAAATGKFSDVPVTHWADKHITKLALQGVVEGGTNGTFKPGDNVTQQEAVVMAIRFMGKKSQVDSDGVFVGNKDFKVGNFFKPYIAFAFQNGLLDEAEEYKLAEADPKNDWGSRKASREWITKLMIRAIGQKSVADSLASAPIAFNDGNQVSAAYKGYVNAAIQLQLVKGITADKFDPKGSITRAALATMFSRAESQLEVDYIGQEEGIISALSDSSISLYKGNGDSTFTLGANTRIYRHDSEKAVTVAELSPHTRVMIIASQGNALYVEQLDNDQQVEKFSATFDRLLPSESIMYVWVDNKPVEVSYDQSLIVKDASGAKLAVSALTKDSKIEITRAKYRAKPLATSITIQSAPVNKSGSGKVQAVQANPPVITVIDSVYNRTEALNIAAGADVIWQGSILQGGVTQVRQGDLISYEIKDSVVTRITIQQTSAMTVQGHFYSASSDSKTIQFVKGQGTAQEALEAKFIADHAEVTITGLNGATINDLVKGDQLELSLNERDQVTAIKVLSRKVEMITGAVVVSYDADIKALVVKSNLNKLIPVYLSDKTKIEFNGVPMSLESVGSMLTKNRKLTLGYTDDKAVLLQFVYNYTGTVSSTSTTSNTITLSVNGLPVTLGLETYASVEIAGKSSAVIADVKVGDTVTALLNANQDKASGIQVHTNWQYELVAIDTAAKKVKVKGADQVTTELLVGASELLNERGEKIVLSNLSVGQIVNATYAGKTLKSLKSVAVTVGSLTSVAADKITVLDYKGSSSVITLGTDYSVIKDGATSASAAGLKAGDRVEVRKDAKDRVVITVISGLAKKFWKYEASSNTLSVRRANVSDTNYQFKVTADTRVTNSGAQGNLAQMKDGDNITLYVYKGVLLEVVK</sequence>
<keyword evidence="1" id="KW-0732">Signal</keyword>
<proteinExistence type="predicted"/>
<dbReference type="PROSITE" id="PS51272">
    <property type="entry name" value="SLH"/>
    <property type="match status" value="2"/>
</dbReference>
<feature type="domain" description="SLH" evidence="2">
    <location>
        <begin position="174"/>
        <end position="237"/>
    </location>
</feature>
<dbReference type="Proteomes" id="UP000838686">
    <property type="component" value="Unassembled WGS sequence"/>
</dbReference>
<dbReference type="PANTHER" id="PTHR43308">
    <property type="entry name" value="OUTER MEMBRANE PROTEIN ALPHA-RELATED"/>
    <property type="match status" value="1"/>
</dbReference>
<protein>
    <recommendedName>
        <fullName evidence="2">SLH domain-containing protein</fullName>
    </recommendedName>
</protein>
<accession>A0ABM9BWG9</accession>
<feature type="signal peptide" evidence="1">
    <location>
        <begin position="1"/>
        <end position="34"/>
    </location>
</feature>
<evidence type="ECO:0000313" key="3">
    <source>
        <dbReference type="EMBL" id="CAH1195965.1"/>
    </source>
</evidence>
<evidence type="ECO:0000259" key="2">
    <source>
        <dbReference type="PROSITE" id="PS51272"/>
    </source>
</evidence>
<name>A0ABM9BWG9_9BACL</name>
<dbReference type="Pfam" id="PF00395">
    <property type="entry name" value="SLH"/>
    <property type="match status" value="2"/>
</dbReference>